<proteinExistence type="predicted"/>
<reference evidence="2" key="1">
    <citation type="submission" date="2022-11" db="UniProtKB">
        <authorList>
            <consortium name="WormBaseParasite"/>
        </authorList>
    </citation>
    <scope>IDENTIFICATION</scope>
</reference>
<sequence length="166" mass="19358">MKSRRRRRFKCDEIQNNNSKSEKFSLKLRSSSKFPSNFNLLDDRGSIFSCQGQSVLEKTVSEFKNAGKLHRISDQHFESYVFEDLEKSTQNYSCSTQTPESNFRWKEYCKDNYSNHCTFESTVSDHDGSEASVFQTISIEDCKFTAKNQRILPPCKYQSTTVFGQY</sequence>
<dbReference type="Proteomes" id="UP000887565">
    <property type="component" value="Unplaced"/>
</dbReference>
<accession>A0A915KKD2</accession>
<dbReference type="WBParaSite" id="nRc.2.0.1.t39291-RA">
    <property type="protein sequence ID" value="nRc.2.0.1.t39291-RA"/>
    <property type="gene ID" value="nRc.2.0.1.g39291"/>
</dbReference>
<protein>
    <submittedName>
        <fullName evidence="2">Uncharacterized protein</fullName>
    </submittedName>
</protein>
<dbReference type="AlphaFoldDB" id="A0A915KKD2"/>
<evidence type="ECO:0000313" key="2">
    <source>
        <dbReference type="WBParaSite" id="nRc.2.0.1.t39291-RA"/>
    </source>
</evidence>
<name>A0A915KKD2_ROMCU</name>
<keyword evidence="1" id="KW-1185">Reference proteome</keyword>
<organism evidence="1 2">
    <name type="scientific">Romanomermis culicivorax</name>
    <name type="common">Nematode worm</name>
    <dbReference type="NCBI Taxonomy" id="13658"/>
    <lineage>
        <taxon>Eukaryota</taxon>
        <taxon>Metazoa</taxon>
        <taxon>Ecdysozoa</taxon>
        <taxon>Nematoda</taxon>
        <taxon>Enoplea</taxon>
        <taxon>Dorylaimia</taxon>
        <taxon>Mermithida</taxon>
        <taxon>Mermithoidea</taxon>
        <taxon>Mermithidae</taxon>
        <taxon>Romanomermis</taxon>
    </lineage>
</organism>
<evidence type="ECO:0000313" key="1">
    <source>
        <dbReference type="Proteomes" id="UP000887565"/>
    </source>
</evidence>